<sequence>MAQHRRHRDDDGPAPQRRGISRGLLLGIIAVMIVIAMVVAWQHFAGKSDDEGTNAARSCVEGELPVPIVADPDIVEALNTVAAAFTRTNPVIRDHCIRVQVRAGDSKVTLESLTGTWDAASMGDRPAAWIPQSTIWSAELATAKPDAIEGTPTSLVTTPVVLAVQPDLGSKAKGTLQWSQLPTLQSSDGSLSTLGLPGIGSLRMAMPRGAQSDATSLAAQAVASTLTRSTGPLTGDDAALPRVASVVNALINGAPESQDGTATAALKAIGPDIGSSPVRAVPITEQKLYQLTKGDEKATVTEIVPGGPTPIADYPLIRLAGKQVSADASEGAAAFFDFLATPRQLAVLTALGFRGDAPLPKATATVKFPETPDPMPAPENEAAVTINRLIYGG</sequence>
<evidence type="ECO:0000256" key="1">
    <source>
        <dbReference type="SAM" id="Phobius"/>
    </source>
</evidence>
<feature type="transmembrane region" description="Helical" evidence="1">
    <location>
        <begin position="20"/>
        <end position="41"/>
    </location>
</feature>
<evidence type="ECO:0000313" key="3">
    <source>
        <dbReference type="Proteomes" id="UP000006023"/>
    </source>
</evidence>
<keyword evidence="1" id="KW-0812">Transmembrane</keyword>
<dbReference type="Pfam" id="PF13531">
    <property type="entry name" value="SBP_bac_11"/>
    <property type="match status" value="1"/>
</dbReference>
<organism evidence="2 3">
    <name type="scientific">Gordonia amarae NBRC 15530</name>
    <dbReference type="NCBI Taxonomy" id="1075090"/>
    <lineage>
        <taxon>Bacteria</taxon>
        <taxon>Bacillati</taxon>
        <taxon>Actinomycetota</taxon>
        <taxon>Actinomycetes</taxon>
        <taxon>Mycobacteriales</taxon>
        <taxon>Gordoniaceae</taxon>
        <taxon>Gordonia</taxon>
    </lineage>
</organism>
<dbReference type="STRING" id="1075090.GOAMR_03_01930"/>
<evidence type="ECO:0008006" key="4">
    <source>
        <dbReference type="Google" id="ProtNLM"/>
    </source>
</evidence>
<dbReference type="AlphaFoldDB" id="G7GJA6"/>
<proteinExistence type="predicted"/>
<dbReference type="SUPFAM" id="SSF53850">
    <property type="entry name" value="Periplasmic binding protein-like II"/>
    <property type="match status" value="1"/>
</dbReference>
<accession>G7GJA6</accession>
<gene>
    <name evidence="2" type="ORF">GOAMR_03_01930</name>
</gene>
<keyword evidence="1" id="KW-0472">Membrane</keyword>
<name>G7GJA6_9ACTN</name>
<reference evidence="2 3" key="1">
    <citation type="submission" date="2011-11" db="EMBL/GenBank/DDBJ databases">
        <title>Whole genome shotgun sequence of Gordonia amarae NBRC 15530.</title>
        <authorList>
            <person name="Takarada H."/>
            <person name="Hosoyama A."/>
            <person name="Tsuchikane K."/>
            <person name="Katsumata H."/>
            <person name="Yamazaki S."/>
            <person name="Fujita N."/>
        </authorList>
    </citation>
    <scope>NUCLEOTIDE SEQUENCE [LARGE SCALE GENOMIC DNA]</scope>
    <source>
        <strain evidence="2 3">NBRC 15530</strain>
    </source>
</reference>
<protein>
    <recommendedName>
        <fullName evidence="4">Extracellular solute-binding protein</fullName>
    </recommendedName>
</protein>
<comment type="caution">
    <text evidence="2">The sequence shown here is derived from an EMBL/GenBank/DDBJ whole genome shotgun (WGS) entry which is preliminary data.</text>
</comment>
<dbReference type="eggNOG" id="COG2304">
    <property type="taxonomic scope" value="Bacteria"/>
</dbReference>
<dbReference type="RefSeq" id="WP_005181546.1">
    <property type="nucleotide sequence ID" value="NZ_BAED01000003.1"/>
</dbReference>
<evidence type="ECO:0000313" key="2">
    <source>
        <dbReference type="EMBL" id="GAB03681.1"/>
    </source>
</evidence>
<keyword evidence="1" id="KW-1133">Transmembrane helix</keyword>
<dbReference type="Proteomes" id="UP000006023">
    <property type="component" value="Unassembled WGS sequence"/>
</dbReference>
<dbReference type="EMBL" id="BAED01000003">
    <property type="protein sequence ID" value="GAB03681.1"/>
    <property type="molecule type" value="Genomic_DNA"/>
</dbReference>
<keyword evidence="3" id="KW-1185">Reference proteome</keyword>